<dbReference type="GO" id="GO:0004497">
    <property type="term" value="F:monooxygenase activity"/>
    <property type="evidence" value="ECO:0007669"/>
    <property type="project" value="UniProtKB-KW"/>
</dbReference>
<dbReference type="RefSeq" id="WP_061804128.1">
    <property type="nucleotide sequence ID" value="NZ_FOXX01000004.1"/>
</dbReference>
<keyword evidence="2" id="KW-0503">Monooxygenase</keyword>
<dbReference type="Gene3D" id="3.30.70.100">
    <property type="match status" value="1"/>
</dbReference>
<reference evidence="2 3" key="1">
    <citation type="submission" date="2016-10" db="EMBL/GenBank/DDBJ databases">
        <authorList>
            <person name="Varghese N."/>
            <person name="Submissions S."/>
        </authorList>
    </citation>
    <scope>NUCLEOTIDE SEQUENCE [LARGE SCALE GENOMIC DNA]</scope>
    <source>
        <strain evidence="2 3">DSM 13796</strain>
    </source>
</reference>
<dbReference type="InterPro" id="IPR007138">
    <property type="entry name" value="ABM_dom"/>
</dbReference>
<evidence type="ECO:0000313" key="3">
    <source>
        <dbReference type="Proteomes" id="UP000182762"/>
    </source>
</evidence>
<dbReference type="Pfam" id="PF03992">
    <property type="entry name" value="ABM"/>
    <property type="match status" value="1"/>
</dbReference>
<sequence>MPKIEENQLFTVIIEWEVNPKYQQDLINGLTNQIETYFKNYAGFISSSFHASEDGKRVINYAQWISEEAWSNSFQASGRDEVQTTNDEIISRCEAKTLKLNKYRVARVIENI</sequence>
<accession>A0A1I5ZMQ4</accession>
<feature type="domain" description="ABM" evidence="1">
    <location>
        <begin position="10"/>
        <end position="75"/>
    </location>
</feature>
<dbReference type="EMBL" id="FOXX01000004">
    <property type="protein sequence ID" value="SFQ57593.1"/>
    <property type="molecule type" value="Genomic_DNA"/>
</dbReference>
<dbReference type="Proteomes" id="UP000182762">
    <property type="component" value="Unassembled WGS sequence"/>
</dbReference>
<proteinExistence type="predicted"/>
<keyword evidence="2" id="KW-0560">Oxidoreductase</keyword>
<gene>
    <name evidence="2" type="ORF">SAMN02745910_02200</name>
</gene>
<protein>
    <submittedName>
        <fullName evidence="2">Antibiotic biosynthesis monooxygenase</fullName>
    </submittedName>
</protein>
<dbReference type="SUPFAM" id="SSF54909">
    <property type="entry name" value="Dimeric alpha+beta barrel"/>
    <property type="match status" value="1"/>
</dbReference>
<name>A0A1I5ZMQ4_9BACI</name>
<evidence type="ECO:0000313" key="2">
    <source>
        <dbReference type="EMBL" id="SFQ57593.1"/>
    </source>
</evidence>
<organism evidence="2 3">
    <name type="scientific">Priestia endophytica DSM 13796</name>
    <dbReference type="NCBI Taxonomy" id="1121089"/>
    <lineage>
        <taxon>Bacteria</taxon>
        <taxon>Bacillati</taxon>
        <taxon>Bacillota</taxon>
        <taxon>Bacilli</taxon>
        <taxon>Bacillales</taxon>
        <taxon>Bacillaceae</taxon>
        <taxon>Priestia</taxon>
    </lineage>
</organism>
<dbReference type="InterPro" id="IPR011008">
    <property type="entry name" value="Dimeric_a/b-barrel"/>
</dbReference>
<evidence type="ECO:0000259" key="1">
    <source>
        <dbReference type="Pfam" id="PF03992"/>
    </source>
</evidence>
<keyword evidence="3" id="KW-1185">Reference proteome</keyword>
<dbReference type="GeneID" id="93710859"/>
<comment type="caution">
    <text evidence="2">The sequence shown here is derived from an EMBL/GenBank/DDBJ whole genome shotgun (WGS) entry which is preliminary data.</text>
</comment>